<feature type="compositionally biased region" description="Polar residues" evidence="1">
    <location>
        <begin position="498"/>
        <end position="512"/>
    </location>
</feature>
<keyword evidence="2" id="KW-1133">Transmembrane helix</keyword>
<dbReference type="PANTHER" id="PTHR19308">
    <property type="entry name" value="PHOSPHATIDYLCHOLINE TRANSFER PROTEIN"/>
    <property type="match status" value="1"/>
</dbReference>
<feature type="region of interest" description="Disordered" evidence="1">
    <location>
        <begin position="475"/>
        <end position="512"/>
    </location>
</feature>
<keyword evidence="2" id="KW-0812">Transmembrane</keyword>
<feature type="compositionally biased region" description="Low complexity" evidence="1">
    <location>
        <begin position="475"/>
        <end position="484"/>
    </location>
</feature>
<evidence type="ECO:0000313" key="4">
    <source>
        <dbReference type="EMBL" id="KAK9861282.1"/>
    </source>
</evidence>
<dbReference type="InterPro" id="IPR051213">
    <property type="entry name" value="START_lipid_transfer"/>
</dbReference>
<dbReference type="AlphaFoldDB" id="A0AAW1SVG5"/>
<feature type="domain" description="START" evidence="3">
    <location>
        <begin position="170"/>
        <end position="362"/>
    </location>
</feature>
<evidence type="ECO:0000256" key="2">
    <source>
        <dbReference type="SAM" id="Phobius"/>
    </source>
</evidence>
<comment type="caution">
    <text evidence="4">The sequence shown here is derived from an EMBL/GenBank/DDBJ whole genome shotgun (WGS) entry which is preliminary data.</text>
</comment>
<accession>A0AAW1SVG5</accession>
<keyword evidence="2" id="KW-0472">Membrane</keyword>
<keyword evidence="5" id="KW-1185">Reference proteome</keyword>
<dbReference type="InterPro" id="IPR023393">
    <property type="entry name" value="START-like_dom_sf"/>
</dbReference>
<dbReference type="PANTHER" id="PTHR19308:SF39">
    <property type="entry name" value="PHOSPHATIDYLCHOLINE TRANSFER PROTEIN"/>
    <property type="match status" value="1"/>
</dbReference>
<organism evidence="4 5">
    <name type="scientific">Apatococcus fuscideae</name>
    <dbReference type="NCBI Taxonomy" id="2026836"/>
    <lineage>
        <taxon>Eukaryota</taxon>
        <taxon>Viridiplantae</taxon>
        <taxon>Chlorophyta</taxon>
        <taxon>core chlorophytes</taxon>
        <taxon>Trebouxiophyceae</taxon>
        <taxon>Chlorellales</taxon>
        <taxon>Chlorellaceae</taxon>
        <taxon>Apatococcus</taxon>
    </lineage>
</organism>
<dbReference type="InterPro" id="IPR002913">
    <property type="entry name" value="START_lipid-bd_dom"/>
</dbReference>
<dbReference type="SUPFAM" id="SSF55961">
    <property type="entry name" value="Bet v1-like"/>
    <property type="match status" value="1"/>
</dbReference>
<dbReference type="GO" id="GO:0005737">
    <property type="term" value="C:cytoplasm"/>
    <property type="evidence" value="ECO:0007669"/>
    <property type="project" value="UniProtKB-ARBA"/>
</dbReference>
<gene>
    <name evidence="4" type="ORF">WJX84_001164</name>
</gene>
<evidence type="ECO:0000256" key="1">
    <source>
        <dbReference type="SAM" id="MobiDB-lite"/>
    </source>
</evidence>
<dbReference type="Proteomes" id="UP001485043">
    <property type="component" value="Unassembled WGS sequence"/>
</dbReference>
<proteinExistence type="predicted"/>
<reference evidence="4 5" key="1">
    <citation type="journal article" date="2024" name="Nat. Commun.">
        <title>Phylogenomics reveals the evolutionary origins of lichenization in chlorophyte algae.</title>
        <authorList>
            <person name="Puginier C."/>
            <person name="Libourel C."/>
            <person name="Otte J."/>
            <person name="Skaloud P."/>
            <person name="Haon M."/>
            <person name="Grisel S."/>
            <person name="Petersen M."/>
            <person name="Berrin J.G."/>
            <person name="Delaux P.M."/>
            <person name="Dal Grande F."/>
            <person name="Keller J."/>
        </authorList>
    </citation>
    <scope>NUCLEOTIDE SEQUENCE [LARGE SCALE GENOMIC DNA]</scope>
    <source>
        <strain evidence="4 5">SAG 2523</strain>
    </source>
</reference>
<evidence type="ECO:0000313" key="5">
    <source>
        <dbReference type="Proteomes" id="UP001485043"/>
    </source>
</evidence>
<feature type="region of interest" description="Disordered" evidence="1">
    <location>
        <begin position="377"/>
        <end position="442"/>
    </location>
</feature>
<feature type="compositionally biased region" description="Basic residues" evidence="1">
    <location>
        <begin position="125"/>
        <end position="134"/>
    </location>
</feature>
<protein>
    <recommendedName>
        <fullName evidence="3">START domain-containing protein</fullName>
    </recommendedName>
</protein>
<name>A0AAW1SVG5_9CHLO</name>
<evidence type="ECO:0000259" key="3">
    <source>
        <dbReference type="PROSITE" id="PS50848"/>
    </source>
</evidence>
<feature type="compositionally biased region" description="Basic residues" evidence="1">
    <location>
        <begin position="430"/>
        <end position="439"/>
    </location>
</feature>
<dbReference type="Gene3D" id="3.30.530.20">
    <property type="match status" value="1"/>
</dbReference>
<dbReference type="PROSITE" id="PS50848">
    <property type="entry name" value="START"/>
    <property type="match status" value="1"/>
</dbReference>
<feature type="region of interest" description="Disordered" evidence="1">
    <location>
        <begin position="116"/>
        <end position="139"/>
    </location>
</feature>
<feature type="transmembrane region" description="Helical" evidence="2">
    <location>
        <begin position="20"/>
        <end position="39"/>
    </location>
</feature>
<feature type="compositionally biased region" description="Low complexity" evidence="1">
    <location>
        <begin position="391"/>
        <end position="429"/>
    </location>
</feature>
<dbReference type="EMBL" id="JALJOV010000783">
    <property type="protein sequence ID" value="KAK9861282.1"/>
    <property type="molecule type" value="Genomic_DNA"/>
</dbReference>
<dbReference type="GO" id="GO:0008289">
    <property type="term" value="F:lipid binding"/>
    <property type="evidence" value="ECO:0007669"/>
    <property type="project" value="InterPro"/>
</dbReference>
<sequence length="512" mass="57558">MKLGEVGLPTWLEGVDVNFILSAVLPVWVFGAIIGLLIPRPKWLDQTARSGAILLSTPPGTFLRGLALLFHGAVIVREIWFCFTTPGTFHALIKGCWSWLKGQGFQLPPHLIQQREEKVKGRGSSSRKRHHPRQPHAANDAQQWYVTEADLAYLKERIEDDKSPPGSGDWEPMMDKDLGRCTYTAWRQCLPGNTTEYKSVTIASDSTAEEFMDFYLADDWRPRWDTMISHHEVVENGPGSDRCQVVRWIRSFPFSFIKKREYIIARRVFRDTQSGCLYGITKAIEHPRAAHASGIIRMDSFHSMWRSRTIPDPNGTDRPACETVLLHFEQFKIPEKLARFAVKHGMSGFVKTLAVNIGDFVEERRKRVKPFDRDTDAFGVNTIPDPPLQRTTSNASEASTISASTADTSTTAYRQSMSDSDSCASSYSRVPRRRHRRQARKDAGPLGTIKVAAFTLCAAGLVAAVAQRGGVLPLAPAKPEQQQQREQKLRKHARYASTLAQAKPLSTLQEEE</sequence>